<dbReference type="CDD" id="cd00093">
    <property type="entry name" value="HTH_XRE"/>
    <property type="match status" value="1"/>
</dbReference>
<accession>A0A3B0TKZ2</accession>
<gene>
    <name evidence="2" type="ORF">MNBD_BACTEROID05-1303</name>
</gene>
<evidence type="ECO:0000313" key="2">
    <source>
        <dbReference type="EMBL" id="VAW13997.1"/>
    </source>
</evidence>
<dbReference type="Pfam" id="PF01381">
    <property type="entry name" value="HTH_3"/>
    <property type="match status" value="1"/>
</dbReference>
<sequence>MNEVIKALKSARLEKKLKQYELGSKLGLPQSHISKIEQGVTDPRLSTVTDMARVLDQELVLVPRAMLRVIKAIIRGEGEQTPMWQLDEEDEGQ</sequence>
<dbReference type="PROSITE" id="PS50943">
    <property type="entry name" value="HTH_CROC1"/>
    <property type="match status" value="1"/>
</dbReference>
<dbReference type="AlphaFoldDB" id="A0A3B0TKZ2"/>
<proteinExistence type="predicted"/>
<reference evidence="2" key="1">
    <citation type="submission" date="2018-06" db="EMBL/GenBank/DDBJ databases">
        <authorList>
            <person name="Zhirakovskaya E."/>
        </authorList>
    </citation>
    <scope>NUCLEOTIDE SEQUENCE</scope>
</reference>
<dbReference type="InterPro" id="IPR001387">
    <property type="entry name" value="Cro/C1-type_HTH"/>
</dbReference>
<dbReference type="InterPro" id="IPR010982">
    <property type="entry name" value="Lambda_DNA-bd_dom_sf"/>
</dbReference>
<dbReference type="SMART" id="SM00530">
    <property type="entry name" value="HTH_XRE"/>
    <property type="match status" value="1"/>
</dbReference>
<dbReference type="EMBL" id="UOEN01000197">
    <property type="protein sequence ID" value="VAW13997.1"/>
    <property type="molecule type" value="Genomic_DNA"/>
</dbReference>
<organism evidence="2">
    <name type="scientific">hydrothermal vent metagenome</name>
    <dbReference type="NCBI Taxonomy" id="652676"/>
    <lineage>
        <taxon>unclassified sequences</taxon>
        <taxon>metagenomes</taxon>
        <taxon>ecological metagenomes</taxon>
    </lineage>
</organism>
<name>A0A3B0TKZ2_9ZZZZ</name>
<evidence type="ECO:0000259" key="1">
    <source>
        <dbReference type="PROSITE" id="PS50943"/>
    </source>
</evidence>
<feature type="domain" description="HTH cro/C1-type" evidence="1">
    <location>
        <begin position="8"/>
        <end position="62"/>
    </location>
</feature>
<dbReference type="SUPFAM" id="SSF47413">
    <property type="entry name" value="lambda repressor-like DNA-binding domains"/>
    <property type="match status" value="1"/>
</dbReference>
<protein>
    <recommendedName>
        <fullName evidence="1">HTH cro/C1-type domain-containing protein</fullName>
    </recommendedName>
</protein>
<dbReference type="Gene3D" id="1.10.260.40">
    <property type="entry name" value="lambda repressor-like DNA-binding domains"/>
    <property type="match status" value="1"/>
</dbReference>
<dbReference type="GO" id="GO:0003677">
    <property type="term" value="F:DNA binding"/>
    <property type="evidence" value="ECO:0007669"/>
    <property type="project" value="InterPro"/>
</dbReference>